<dbReference type="RefSeq" id="WP_086087070.1">
    <property type="nucleotide sequence ID" value="NZ_CP021112.1"/>
</dbReference>
<keyword evidence="6 9" id="KW-0058">Aromatic hydrocarbons catabolism</keyword>
<dbReference type="UniPathway" id="UPA00157">
    <property type="reaction ID" value="UER00260"/>
</dbReference>
<evidence type="ECO:0000256" key="2">
    <source>
        <dbReference type="ARBA" id="ARBA00005193"/>
    </source>
</evidence>
<evidence type="ECO:0000313" key="11">
    <source>
        <dbReference type="Proteomes" id="UP000194137"/>
    </source>
</evidence>
<dbReference type="NCBIfam" id="TIGR03221">
    <property type="entry name" value="muco_delta"/>
    <property type="match status" value="1"/>
</dbReference>
<keyword evidence="7 9" id="KW-0413">Isomerase</keyword>
<dbReference type="GO" id="GO:0016159">
    <property type="term" value="F:muconolactone delta-isomerase activity"/>
    <property type="evidence" value="ECO:0007669"/>
    <property type="project" value="UniProtKB-UniRule"/>
</dbReference>
<evidence type="ECO:0000256" key="9">
    <source>
        <dbReference type="PIRNR" id="PIRNR001486"/>
    </source>
</evidence>
<evidence type="ECO:0000256" key="1">
    <source>
        <dbReference type="ARBA" id="ARBA00001739"/>
    </source>
</evidence>
<evidence type="ECO:0000256" key="5">
    <source>
        <dbReference type="ARBA" id="ARBA00012070"/>
    </source>
</evidence>
<dbReference type="AlphaFoldDB" id="A0A1W6ZMN2"/>
<dbReference type="EMBL" id="CP021112">
    <property type="protein sequence ID" value="ARP98646.1"/>
    <property type="molecule type" value="Genomic_DNA"/>
</dbReference>
<evidence type="ECO:0000256" key="8">
    <source>
        <dbReference type="NCBIfam" id="TIGR03221"/>
    </source>
</evidence>
<dbReference type="STRING" id="1235591.CAK95_05790"/>
<organism evidence="10 11">
    <name type="scientific">Pseudorhodoplanes sinuspersici</name>
    <dbReference type="NCBI Taxonomy" id="1235591"/>
    <lineage>
        <taxon>Bacteria</taxon>
        <taxon>Pseudomonadati</taxon>
        <taxon>Pseudomonadota</taxon>
        <taxon>Alphaproteobacteria</taxon>
        <taxon>Hyphomicrobiales</taxon>
        <taxon>Pseudorhodoplanes</taxon>
    </lineage>
</organism>
<dbReference type="Pfam" id="PF02426">
    <property type="entry name" value="MIase"/>
    <property type="match status" value="1"/>
</dbReference>
<dbReference type="EC" id="5.3.3.4" evidence="5 8"/>
<gene>
    <name evidence="10" type="ORF">CAK95_05790</name>
</gene>
<comment type="pathway">
    <text evidence="2 9">Aromatic compound metabolism; beta-ketoadipate pathway; 5-oxo-4,5-dihydro-2-furylacetate from catechol: step 3/3.</text>
</comment>
<dbReference type="InterPro" id="IPR026029">
    <property type="entry name" value="MLI_dom"/>
</dbReference>
<comment type="similarity">
    <text evidence="3 9">Belongs to the muconolactone Delta-isomerase family.</text>
</comment>
<accession>A0A1W6ZMN2</accession>
<name>A0A1W6ZMN2_9HYPH</name>
<reference evidence="10 11" key="1">
    <citation type="submission" date="2017-05" db="EMBL/GenBank/DDBJ databases">
        <title>Full genome sequence of Pseudorhodoplanes sinuspersici.</title>
        <authorList>
            <person name="Dastgheib S.M.M."/>
            <person name="Shavandi M."/>
            <person name="Tirandaz H."/>
        </authorList>
    </citation>
    <scope>NUCLEOTIDE SEQUENCE [LARGE SCALE GENOMIC DNA]</scope>
    <source>
        <strain evidence="10 11">RIPI110</strain>
    </source>
</reference>
<dbReference type="OrthoDB" id="2889526at2"/>
<keyword evidence="11" id="KW-1185">Reference proteome</keyword>
<proteinExistence type="inferred from homology"/>
<dbReference type="Proteomes" id="UP000194137">
    <property type="component" value="Chromosome"/>
</dbReference>
<evidence type="ECO:0000256" key="4">
    <source>
        <dbReference type="ARBA" id="ARBA00011365"/>
    </source>
</evidence>
<evidence type="ECO:0000256" key="6">
    <source>
        <dbReference type="ARBA" id="ARBA00022797"/>
    </source>
</evidence>
<dbReference type="KEGG" id="psin:CAK95_05790"/>
<sequence length="93" mass="10617">MLFHVEMTVKLPADMPRDEADALKSKEKALAQQLQRDGKWLHLWRVAGRYANVSIFDVNDNDELHALLSSLPLWPFMDVKVVPLAQHPSAIKN</sequence>
<comment type="catalytic activity">
    <reaction evidence="1 9">
        <text>(S)-muconolactone = (4,5-dihydro-5-oxofuran-2-yl)-acetate</text>
        <dbReference type="Rhea" id="RHEA:12348"/>
        <dbReference type="ChEBI" id="CHEBI:58425"/>
        <dbReference type="ChEBI" id="CHEBI:58736"/>
        <dbReference type="EC" id="5.3.3.4"/>
    </reaction>
</comment>
<dbReference type="GO" id="GO:0042952">
    <property type="term" value="P:beta-ketoadipate pathway"/>
    <property type="evidence" value="ECO:0007669"/>
    <property type="project" value="UniProtKB-UniRule"/>
</dbReference>
<dbReference type="SUPFAM" id="SSF54909">
    <property type="entry name" value="Dimeric alpha+beta barrel"/>
    <property type="match status" value="1"/>
</dbReference>
<dbReference type="Gene3D" id="3.30.70.1060">
    <property type="entry name" value="Dimeric alpha+beta barrel"/>
    <property type="match status" value="1"/>
</dbReference>
<evidence type="ECO:0000256" key="7">
    <source>
        <dbReference type="ARBA" id="ARBA00023235"/>
    </source>
</evidence>
<dbReference type="InterPro" id="IPR003464">
    <property type="entry name" value="Muconolactone_d_Isoase"/>
</dbReference>
<comment type="subunit">
    <text evidence="4">Homodecamer.</text>
</comment>
<evidence type="ECO:0000256" key="3">
    <source>
        <dbReference type="ARBA" id="ARBA00010882"/>
    </source>
</evidence>
<dbReference type="InterPro" id="IPR011008">
    <property type="entry name" value="Dimeric_a/b-barrel"/>
</dbReference>
<evidence type="ECO:0000313" key="10">
    <source>
        <dbReference type="EMBL" id="ARP98646.1"/>
    </source>
</evidence>
<protein>
    <recommendedName>
        <fullName evidence="5 8">Muconolactone Delta-isomerase</fullName>
        <shortName evidence="9">MIase</shortName>
        <ecNumber evidence="5 8">5.3.3.4</ecNumber>
    </recommendedName>
</protein>
<dbReference type="PIRSF" id="PIRSF001486">
    <property type="entry name" value="CatC"/>
    <property type="match status" value="1"/>
</dbReference>